<gene>
    <name evidence="1" type="ORF">Cboi01_000656200</name>
</gene>
<name>A0ACB5UBG3_CANBO</name>
<dbReference type="Proteomes" id="UP001165101">
    <property type="component" value="Unassembled WGS sequence"/>
</dbReference>
<evidence type="ECO:0000313" key="2">
    <source>
        <dbReference type="Proteomes" id="UP001165101"/>
    </source>
</evidence>
<organism evidence="1 2">
    <name type="scientific">Candida boidinii</name>
    <name type="common">Yeast</name>
    <dbReference type="NCBI Taxonomy" id="5477"/>
    <lineage>
        <taxon>Eukaryota</taxon>
        <taxon>Fungi</taxon>
        <taxon>Dikarya</taxon>
        <taxon>Ascomycota</taxon>
        <taxon>Saccharomycotina</taxon>
        <taxon>Pichiomycetes</taxon>
        <taxon>Pichiales</taxon>
        <taxon>Pichiaceae</taxon>
        <taxon>Ogataea</taxon>
        <taxon>Ogataea/Candida clade</taxon>
    </lineage>
</organism>
<sequence length="86" mass="9612">MTANDNFTGEFDESVNSFCAELGNVCGTRANPIPKDYNNTNIVTDPTTVSSVDDFNSPFQVLIDNTNQQQQQQQFLIKFQFLNSAI</sequence>
<accession>A0ACB5UBG3</accession>
<keyword evidence="2" id="KW-1185">Reference proteome</keyword>
<evidence type="ECO:0000313" key="1">
    <source>
        <dbReference type="EMBL" id="GMF04951.1"/>
    </source>
</evidence>
<dbReference type="EMBL" id="BSXV01007340">
    <property type="protein sequence ID" value="GMF04951.1"/>
    <property type="molecule type" value="Genomic_DNA"/>
</dbReference>
<proteinExistence type="predicted"/>
<protein>
    <submittedName>
        <fullName evidence="1">Unnamed protein product</fullName>
    </submittedName>
</protein>
<reference evidence="1" key="1">
    <citation type="submission" date="2023-04" db="EMBL/GenBank/DDBJ databases">
        <title>Candida boidinii NBRC 1967.</title>
        <authorList>
            <person name="Ichikawa N."/>
            <person name="Sato H."/>
            <person name="Tonouchi N."/>
        </authorList>
    </citation>
    <scope>NUCLEOTIDE SEQUENCE</scope>
    <source>
        <strain evidence="1">NBRC 1967</strain>
    </source>
</reference>
<comment type="caution">
    <text evidence="1">The sequence shown here is derived from an EMBL/GenBank/DDBJ whole genome shotgun (WGS) entry which is preliminary data.</text>
</comment>